<evidence type="ECO:0000259" key="2">
    <source>
        <dbReference type="PROSITE" id="PS51352"/>
    </source>
</evidence>
<dbReference type="InterPro" id="IPR000866">
    <property type="entry name" value="AhpC/TSA"/>
</dbReference>
<dbReference type="SUPFAM" id="SSF52833">
    <property type="entry name" value="Thioredoxin-like"/>
    <property type="match status" value="1"/>
</dbReference>
<feature type="transmembrane region" description="Helical" evidence="1">
    <location>
        <begin position="316"/>
        <end position="335"/>
    </location>
</feature>
<keyword evidence="4" id="KW-1185">Reference proteome</keyword>
<dbReference type="PROSITE" id="PS00194">
    <property type="entry name" value="THIOREDOXIN_1"/>
    <property type="match status" value="1"/>
</dbReference>
<sequence length="394" mass="40254">MQRAAGAAVLLIWAAVLLGGAFRPQGSTPVGPEHPYVGHAAPALALADPSGRPVSLADLRGRAVFLNFWASWCGPCRAEMPEIQRLAESLPDGAAILTVNVTAQERSPEAALAYLREHGYTFPVALDPTGAASDRYQVASLPTSLFISPEGAVTARVAGPLTLRAMQGYLSEAQAGPPRTAGLPGPGSLLPEALSLGPAVLPTRALFWSAGALAAYLAAGQTGRELVFNLALGSLLGAKLIYVLLDPAAYLRSPGLLLGFPHGTQALPGALIGGLALAFWGLRRTADRLPAWDRAAPALLCGAGLGMLGSPGPADWVYGPLLLAAGVAALALARAMPRAGDATAMALTLGGLAVVLADLARPAASPAGVSALQVAAGLAATAAWLWRRRRPERA</sequence>
<keyword evidence="1" id="KW-0472">Membrane</keyword>
<accession>A0ABS4JR64</accession>
<keyword evidence="3" id="KW-0413">Isomerase</keyword>
<name>A0ABS4JR64_9FIRM</name>
<feature type="transmembrane region" description="Helical" evidence="1">
    <location>
        <begin position="342"/>
        <end position="360"/>
    </location>
</feature>
<feature type="transmembrane region" description="Helical" evidence="1">
    <location>
        <begin position="294"/>
        <end position="310"/>
    </location>
</feature>
<feature type="transmembrane region" description="Helical" evidence="1">
    <location>
        <begin position="366"/>
        <end position="386"/>
    </location>
</feature>
<reference evidence="3 4" key="1">
    <citation type="submission" date="2021-03" db="EMBL/GenBank/DDBJ databases">
        <title>Genomic Encyclopedia of Type Strains, Phase IV (KMG-IV): sequencing the most valuable type-strain genomes for metagenomic binning, comparative biology and taxonomic classification.</title>
        <authorList>
            <person name="Goeker M."/>
        </authorList>
    </citation>
    <scope>NUCLEOTIDE SEQUENCE [LARGE SCALE GENOMIC DNA]</scope>
    <source>
        <strain evidence="3 4">DSM 27138</strain>
    </source>
</reference>
<feature type="transmembrane region" description="Helical" evidence="1">
    <location>
        <begin position="265"/>
        <end position="282"/>
    </location>
</feature>
<dbReference type="Proteomes" id="UP001519289">
    <property type="component" value="Unassembled WGS sequence"/>
</dbReference>
<keyword evidence="1" id="KW-1133">Transmembrane helix</keyword>
<proteinExistence type="predicted"/>
<dbReference type="Pfam" id="PF00578">
    <property type="entry name" value="AhpC-TSA"/>
    <property type="match status" value="1"/>
</dbReference>
<dbReference type="Gene3D" id="3.40.30.10">
    <property type="entry name" value="Glutaredoxin"/>
    <property type="match status" value="1"/>
</dbReference>
<feature type="transmembrane region" description="Helical" evidence="1">
    <location>
        <begin position="226"/>
        <end position="245"/>
    </location>
</feature>
<dbReference type="InterPro" id="IPR050553">
    <property type="entry name" value="Thioredoxin_ResA/DsbE_sf"/>
</dbReference>
<comment type="caution">
    <text evidence="3">The sequence shown here is derived from an EMBL/GenBank/DDBJ whole genome shotgun (WGS) entry which is preliminary data.</text>
</comment>
<dbReference type="PANTHER" id="PTHR42852:SF17">
    <property type="entry name" value="THIOREDOXIN-LIKE PROTEIN HI_1115"/>
    <property type="match status" value="1"/>
</dbReference>
<protein>
    <submittedName>
        <fullName evidence="3">Thiol-disulfide isomerase/thioredoxin</fullName>
    </submittedName>
</protein>
<dbReference type="InterPro" id="IPR017937">
    <property type="entry name" value="Thioredoxin_CS"/>
</dbReference>
<dbReference type="InterPro" id="IPR013766">
    <property type="entry name" value="Thioredoxin_domain"/>
</dbReference>
<feature type="transmembrane region" description="Helical" evidence="1">
    <location>
        <begin position="199"/>
        <end position="219"/>
    </location>
</feature>
<dbReference type="GO" id="GO:0016853">
    <property type="term" value="F:isomerase activity"/>
    <property type="evidence" value="ECO:0007669"/>
    <property type="project" value="UniProtKB-KW"/>
</dbReference>
<keyword evidence="1" id="KW-0812">Transmembrane</keyword>
<dbReference type="RefSeq" id="WP_209466161.1">
    <property type="nucleotide sequence ID" value="NZ_JAGGLG010000009.1"/>
</dbReference>
<feature type="domain" description="Thioredoxin" evidence="2">
    <location>
        <begin position="35"/>
        <end position="175"/>
    </location>
</feature>
<evidence type="ECO:0000313" key="4">
    <source>
        <dbReference type="Proteomes" id="UP001519289"/>
    </source>
</evidence>
<dbReference type="PANTHER" id="PTHR42852">
    <property type="entry name" value="THIOL:DISULFIDE INTERCHANGE PROTEIN DSBE"/>
    <property type="match status" value="1"/>
</dbReference>
<evidence type="ECO:0000313" key="3">
    <source>
        <dbReference type="EMBL" id="MBP2018022.1"/>
    </source>
</evidence>
<dbReference type="CDD" id="cd02966">
    <property type="entry name" value="TlpA_like_family"/>
    <property type="match status" value="1"/>
</dbReference>
<gene>
    <name evidence="3" type="ORF">J2Z79_001421</name>
</gene>
<dbReference type="EMBL" id="JAGGLG010000009">
    <property type="protein sequence ID" value="MBP2018022.1"/>
    <property type="molecule type" value="Genomic_DNA"/>
</dbReference>
<organism evidence="3 4">
    <name type="scientific">Symbiobacterium terraclitae</name>
    <dbReference type="NCBI Taxonomy" id="557451"/>
    <lineage>
        <taxon>Bacteria</taxon>
        <taxon>Bacillati</taxon>
        <taxon>Bacillota</taxon>
        <taxon>Clostridia</taxon>
        <taxon>Eubacteriales</taxon>
        <taxon>Symbiobacteriaceae</taxon>
        <taxon>Symbiobacterium</taxon>
    </lineage>
</organism>
<evidence type="ECO:0000256" key="1">
    <source>
        <dbReference type="SAM" id="Phobius"/>
    </source>
</evidence>
<dbReference type="InterPro" id="IPR036249">
    <property type="entry name" value="Thioredoxin-like_sf"/>
</dbReference>
<dbReference type="PROSITE" id="PS51352">
    <property type="entry name" value="THIOREDOXIN_2"/>
    <property type="match status" value="1"/>
</dbReference>